<dbReference type="STRING" id="157652.A0A371HIU8"/>
<dbReference type="EMBL" id="QJKJ01002474">
    <property type="protein sequence ID" value="RDY02721.1"/>
    <property type="molecule type" value="Genomic_DNA"/>
</dbReference>
<protein>
    <recommendedName>
        <fullName evidence="3">Copia protein</fullName>
    </recommendedName>
</protein>
<dbReference type="Proteomes" id="UP000257109">
    <property type="component" value="Unassembled WGS sequence"/>
</dbReference>
<dbReference type="PANTHER" id="PTHR42648">
    <property type="entry name" value="TRANSPOSASE, PUTATIVE-RELATED"/>
    <property type="match status" value="1"/>
</dbReference>
<name>A0A371HIU8_MUCPR</name>
<reference evidence="1" key="1">
    <citation type="submission" date="2018-05" db="EMBL/GenBank/DDBJ databases">
        <title>Draft genome of Mucuna pruriens seed.</title>
        <authorList>
            <person name="Nnadi N.E."/>
            <person name="Vos R."/>
            <person name="Hasami M.H."/>
            <person name="Devisetty U.K."/>
            <person name="Aguiy J.C."/>
        </authorList>
    </citation>
    <scope>NUCLEOTIDE SEQUENCE [LARGE SCALE GENOMIC DNA]</scope>
    <source>
        <strain evidence="1">JCA_2017</strain>
    </source>
</reference>
<dbReference type="SUPFAM" id="SSF53098">
    <property type="entry name" value="Ribonuclease H-like"/>
    <property type="match status" value="1"/>
</dbReference>
<evidence type="ECO:0000313" key="1">
    <source>
        <dbReference type="EMBL" id="RDY02721.1"/>
    </source>
</evidence>
<accession>A0A371HIU8</accession>
<evidence type="ECO:0008006" key="3">
    <source>
        <dbReference type="Google" id="ProtNLM"/>
    </source>
</evidence>
<feature type="non-terminal residue" evidence="1">
    <location>
        <position position="1"/>
    </location>
</feature>
<dbReference type="AlphaFoldDB" id="A0A371HIU8"/>
<keyword evidence="2" id="KW-1185">Reference proteome</keyword>
<sequence>MFIDDYSRYNYLYLIHEKSQSLNVFKSFKAEVELQLGKKIKTVKSNCGSEYYESVELFSQYTMLGKPSMNDGEALKITVYILNRVSTKAVNKIPYELWVGKKSSIKNLYIWGCPTKRFQDYKFYDPTSRSFLETENVIFLEKVELKKEENIRNVVFEEESVNDIGQVVVHITVQETTLVIGENVQIIVPDIVLEQDYMRKFIKERRHAIPDDYIVFLQEHEYDIGLTEDDPINFCQAMQSSNSKNGLMP</sequence>
<dbReference type="PANTHER" id="PTHR42648:SF28">
    <property type="entry name" value="TRANSPOSON-ENCODED PROTEIN WITH RIBONUCLEASE H-LIKE AND RETROVIRUS ZINC FINGER-LIKE DOMAINS"/>
    <property type="match status" value="1"/>
</dbReference>
<dbReference type="InterPro" id="IPR012337">
    <property type="entry name" value="RNaseH-like_sf"/>
</dbReference>
<proteinExistence type="predicted"/>
<organism evidence="1 2">
    <name type="scientific">Mucuna pruriens</name>
    <name type="common">Velvet bean</name>
    <name type="synonym">Dolichos pruriens</name>
    <dbReference type="NCBI Taxonomy" id="157652"/>
    <lineage>
        <taxon>Eukaryota</taxon>
        <taxon>Viridiplantae</taxon>
        <taxon>Streptophyta</taxon>
        <taxon>Embryophyta</taxon>
        <taxon>Tracheophyta</taxon>
        <taxon>Spermatophyta</taxon>
        <taxon>Magnoliopsida</taxon>
        <taxon>eudicotyledons</taxon>
        <taxon>Gunneridae</taxon>
        <taxon>Pentapetalae</taxon>
        <taxon>rosids</taxon>
        <taxon>fabids</taxon>
        <taxon>Fabales</taxon>
        <taxon>Fabaceae</taxon>
        <taxon>Papilionoideae</taxon>
        <taxon>50 kb inversion clade</taxon>
        <taxon>NPAAA clade</taxon>
        <taxon>indigoferoid/millettioid clade</taxon>
        <taxon>Phaseoleae</taxon>
        <taxon>Mucuna</taxon>
    </lineage>
</organism>
<comment type="caution">
    <text evidence="1">The sequence shown here is derived from an EMBL/GenBank/DDBJ whole genome shotgun (WGS) entry which is preliminary data.</text>
</comment>
<evidence type="ECO:0000313" key="2">
    <source>
        <dbReference type="Proteomes" id="UP000257109"/>
    </source>
</evidence>
<dbReference type="InterPro" id="IPR039537">
    <property type="entry name" value="Retrotran_Ty1/copia-like"/>
</dbReference>
<gene>
    <name evidence="1" type="ORF">CR513_13791</name>
</gene>